<evidence type="ECO:0000313" key="1">
    <source>
        <dbReference type="EMBL" id="KAF2893487.1"/>
    </source>
</evidence>
<dbReference type="OrthoDB" id="410542at2759"/>
<protein>
    <submittedName>
        <fullName evidence="1">Uncharacterized protein</fullName>
    </submittedName>
</protein>
<dbReference type="Proteomes" id="UP000801492">
    <property type="component" value="Unassembled WGS sequence"/>
</dbReference>
<dbReference type="AlphaFoldDB" id="A0A8K0G9C0"/>
<reference evidence="1" key="1">
    <citation type="submission" date="2019-08" db="EMBL/GenBank/DDBJ databases">
        <title>The genome of the North American firefly Photinus pyralis.</title>
        <authorList>
            <consortium name="Photinus pyralis genome working group"/>
            <person name="Fallon T.R."/>
            <person name="Sander Lower S.E."/>
            <person name="Weng J.-K."/>
        </authorList>
    </citation>
    <scope>NUCLEOTIDE SEQUENCE</scope>
    <source>
        <strain evidence="1">TRF0915ILg1</strain>
        <tissue evidence="1">Whole body</tissue>
    </source>
</reference>
<dbReference type="InterPro" id="IPR036691">
    <property type="entry name" value="Endo/exonu/phosph_ase_sf"/>
</dbReference>
<dbReference type="EMBL" id="VTPC01007947">
    <property type="protein sequence ID" value="KAF2893487.1"/>
    <property type="molecule type" value="Genomic_DNA"/>
</dbReference>
<sequence length="192" mass="21853">MIRRGYAYIKIEKWNVRGYLWQKKPELTNKLIENQIGIVTLTETKKKGLGVEEVDDGVFNNMNVRGEDEAIVAAYGTIAEKDEFSNQFQETIDEYQSNVMVMGNLNGRMGSNHAAYREVVRSYGECPSVLSRNEKSQSSRISIDQEIINQAEALGEAGLVELWKAFKQILLEIAEQVCGKSRVNKKKEKRTK</sequence>
<gene>
    <name evidence="1" type="ORF">ILUMI_12688</name>
</gene>
<evidence type="ECO:0000313" key="2">
    <source>
        <dbReference type="Proteomes" id="UP000801492"/>
    </source>
</evidence>
<comment type="caution">
    <text evidence="1">The sequence shown here is derived from an EMBL/GenBank/DDBJ whole genome shotgun (WGS) entry which is preliminary data.</text>
</comment>
<name>A0A8K0G9C0_IGNLU</name>
<dbReference type="Gene3D" id="3.60.10.10">
    <property type="entry name" value="Endonuclease/exonuclease/phosphatase"/>
    <property type="match status" value="1"/>
</dbReference>
<accession>A0A8K0G9C0</accession>
<proteinExistence type="predicted"/>
<keyword evidence="2" id="KW-1185">Reference proteome</keyword>
<organism evidence="1 2">
    <name type="scientific">Ignelater luminosus</name>
    <name type="common">Cucubano</name>
    <name type="synonym">Pyrophorus luminosus</name>
    <dbReference type="NCBI Taxonomy" id="2038154"/>
    <lineage>
        <taxon>Eukaryota</taxon>
        <taxon>Metazoa</taxon>
        <taxon>Ecdysozoa</taxon>
        <taxon>Arthropoda</taxon>
        <taxon>Hexapoda</taxon>
        <taxon>Insecta</taxon>
        <taxon>Pterygota</taxon>
        <taxon>Neoptera</taxon>
        <taxon>Endopterygota</taxon>
        <taxon>Coleoptera</taxon>
        <taxon>Polyphaga</taxon>
        <taxon>Elateriformia</taxon>
        <taxon>Elateroidea</taxon>
        <taxon>Elateridae</taxon>
        <taxon>Agrypninae</taxon>
        <taxon>Pyrophorini</taxon>
        <taxon>Ignelater</taxon>
    </lineage>
</organism>